<dbReference type="Proteomes" id="UP000799118">
    <property type="component" value="Unassembled WGS sequence"/>
</dbReference>
<keyword evidence="5" id="KW-0539">Nucleus</keyword>
<evidence type="ECO:0000313" key="7">
    <source>
        <dbReference type="EMBL" id="KAE9385229.1"/>
    </source>
</evidence>
<dbReference type="GO" id="GO:0008270">
    <property type="term" value="F:zinc ion binding"/>
    <property type="evidence" value="ECO:0007669"/>
    <property type="project" value="UniProtKB-KW"/>
</dbReference>
<dbReference type="SMART" id="SM01336">
    <property type="entry name" value="zf-PARP"/>
    <property type="match status" value="1"/>
</dbReference>
<evidence type="ECO:0000256" key="5">
    <source>
        <dbReference type="ARBA" id="ARBA00023242"/>
    </source>
</evidence>
<protein>
    <submittedName>
        <fullName evidence="7">Zf-PARP-domain-containing protein</fullName>
    </submittedName>
</protein>
<evidence type="ECO:0000256" key="2">
    <source>
        <dbReference type="ARBA" id="ARBA00022723"/>
    </source>
</evidence>
<proteinExistence type="predicted"/>
<evidence type="ECO:0000256" key="3">
    <source>
        <dbReference type="ARBA" id="ARBA00022771"/>
    </source>
</evidence>
<name>A0A6A4GHW2_9AGAR</name>
<dbReference type="Pfam" id="PF00645">
    <property type="entry name" value="zf-PARP"/>
    <property type="match status" value="1"/>
</dbReference>
<dbReference type="SUPFAM" id="SSF57716">
    <property type="entry name" value="Glucocorticoid receptor-like (DNA-binding domain)"/>
    <property type="match status" value="1"/>
</dbReference>
<dbReference type="EMBL" id="ML769622">
    <property type="protein sequence ID" value="KAE9391494.1"/>
    <property type="molecule type" value="Genomic_DNA"/>
</dbReference>
<keyword evidence="4" id="KW-0862">Zinc</keyword>
<comment type="subcellular location">
    <subcellularLocation>
        <location evidence="1">Nucleus</location>
    </subcellularLocation>
</comment>
<accession>A0A6A4GHW2</accession>
<dbReference type="GO" id="GO:0005634">
    <property type="term" value="C:nucleus"/>
    <property type="evidence" value="ECO:0007669"/>
    <property type="project" value="UniProtKB-SubCell"/>
</dbReference>
<dbReference type="InterPro" id="IPR036957">
    <property type="entry name" value="Znf_PARP_sf"/>
</dbReference>
<evidence type="ECO:0000256" key="1">
    <source>
        <dbReference type="ARBA" id="ARBA00004123"/>
    </source>
</evidence>
<gene>
    <name evidence="8" type="ORF">BT96DRAFT_831982</name>
    <name evidence="7" type="ORF">BT96DRAFT_840973</name>
</gene>
<dbReference type="GO" id="GO:0003677">
    <property type="term" value="F:DNA binding"/>
    <property type="evidence" value="ECO:0007669"/>
    <property type="project" value="InterPro"/>
</dbReference>
<organism evidence="7 9">
    <name type="scientific">Gymnopus androsaceus JB14</name>
    <dbReference type="NCBI Taxonomy" id="1447944"/>
    <lineage>
        <taxon>Eukaryota</taxon>
        <taxon>Fungi</taxon>
        <taxon>Dikarya</taxon>
        <taxon>Basidiomycota</taxon>
        <taxon>Agaricomycotina</taxon>
        <taxon>Agaricomycetes</taxon>
        <taxon>Agaricomycetidae</taxon>
        <taxon>Agaricales</taxon>
        <taxon>Marasmiineae</taxon>
        <taxon>Omphalotaceae</taxon>
        <taxon>Gymnopus</taxon>
    </lineage>
</organism>
<keyword evidence="9" id="KW-1185">Reference proteome</keyword>
<evidence type="ECO:0000313" key="8">
    <source>
        <dbReference type="EMBL" id="KAE9391494.1"/>
    </source>
</evidence>
<feature type="domain" description="PARP-type" evidence="6">
    <location>
        <begin position="4"/>
        <end position="94"/>
    </location>
</feature>
<reference evidence="7" key="1">
    <citation type="journal article" date="2019" name="Environ. Microbiol.">
        <title>Fungal ecological strategies reflected in gene transcription - a case study of two litter decomposers.</title>
        <authorList>
            <person name="Barbi F."/>
            <person name="Kohler A."/>
            <person name="Barry K."/>
            <person name="Baskaran P."/>
            <person name="Daum C."/>
            <person name="Fauchery L."/>
            <person name="Ihrmark K."/>
            <person name="Kuo A."/>
            <person name="LaButti K."/>
            <person name="Lipzen A."/>
            <person name="Morin E."/>
            <person name="Grigoriev I.V."/>
            <person name="Henrissat B."/>
            <person name="Lindahl B."/>
            <person name="Martin F."/>
        </authorList>
    </citation>
    <scope>NUCLEOTIDE SEQUENCE</scope>
    <source>
        <strain evidence="7">JB14</strain>
    </source>
</reference>
<dbReference type="AlphaFoldDB" id="A0A6A4GHW2"/>
<dbReference type="InterPro" id="IPR001510">
    <property type="entry name" value="Znf_PARP"/>
</dbReference>
<evidence type="ECO:0000256" key="4">
    <source>
        <dbReference type="ARBA" id="ARBA00022833"/>
    </source>
</evidence>
<dbReference type="OrthoDB" id="429950at2759"/>
<sequence>MPGYCLEYASTSRAKCKGRKPCGGTVIHQGSLRLGCTVEFNGKECFAWRHWGCTTTKVIANMKAQFPDASDVDGFEELRAGDQAKIIQAWKDGRVADEDSVSKSFFKPPSFSNPSLDCQSFEC</sequence>
<evidence type="ECO:0000313" key="9">
    <source>
        <dbReference type="Proteomes" id="UP000799118"/>
    </source>
</evidence>
<dbReference type="Gene3D" id="3.30.1740.10">
    <property type="entry name" value="Zinc finger, PARP-type"/>
    <property type="match status" value="1"/>
</dbReference>
<keyword evidence="2" id="KW-0479">Metal-binding</keyword>
<evidence type="ECO:0000259" key="6">
    <source>
        <dbReference type="PROSITE" id="PS50064"/>
    </source>
</evidence>
<keyword evidence="3" id="KW-0863">Zinc-finger</keyword>
<dbReference type="EMBL" id="ML770012">
    <property type="protein sequence ID" value="KAE9385229.1"/>
    <property type="molecule type" value="Genomic_DNA"/>
</dbReference>
<dbReference type="PROSITE" id="PS50064">
    <property type="entry name" value="ZF_PARP_2"/>
    <property type="match status" value="1"/>
</dbReference>